<name>A0A9X3AYC9_9GAMM</name>
<evidence type="ECO:0000313" key="1">
    <source>
        <dbReference type="EMBL" id="MCT7945079.1"/>
    </source>
</evidence>
<keyword evidence="2" id="KW-1185">Reference proteome</keyword>
<dbReference type="Proteomes" id="UP001155604">
    <property type="component" value="Unassembled WGS sequence"/>
</dbReference>
<reference evidence="1" key="1">
    <citation type="journal article" date="2023" name="Int. J. Syst. Evol. Microbiol.">
        <title>&lt;i&gt;Shewanella septentrionalis&lt;/i&gt; sp. nov. and &lt;i&gt;Shewanella holmiensis&lt;/i&gt; sp. nov., isolated from Baltic Sea water and sediments.</title>
        <authorList>
            <person name="Martin-Rodriguez A.J."/>
            <person name="Thorell K."/>
            <person name="Joffre E."/>
            <person name="Jensie-Markopoulos S."/>
            <person name="Moore E.R.B."/>
            <person name="Sjoling A."/>
        </authorList>
    </citation>
    <scope>NUCLEOTIDE SEQUENCE</scope>
    <source>
        <strain evidence="1">SP1W3</strain>
    </source>
</reference>
<protein>
    <submittedName>
        <fullName evidence="1">Uncharacterized protein</fullName>
    </submittedName>
</protein>
<organism evidence="1 2">
    <name type="scientific">Shewanella septentrionalis</name>
    <dbReference type="NCBI Taxonomy" id="2952223"/>
    <lineage>
        <taxon>Bacteria</taxon>
        <taxon>Pseudomonadati</taxon>
        <taxon>Pseudomonadota</taxon>
        <taxon>Gammaproteobacteria</taxon>
        <taxon>Alteromonadales</taxon>
        <taxon>Shewanellaceae</taxon>
        <taxon>Shewanella</taxon>
    </lineage>
</organism>
<dbReference type="RefSeq" id="WP_261272225.1">
    <property type="nucleotide sequence ID" value="NZ_JAMTCC010000009.1"/>
</dbReference>
<gene>
    <name evidence="1" type="ORF">NE536_06820</name>
</gene>
<sequence>MKVQFVESLLTAYAEVNLSAWDNLRLVLSECAHHGCEARGFEVEFVSDSGQAQHYWVEVGDMWLDCGRTNAYSATITRLSDAQVSRANTKKALECAILSQEQIGLLCMQNAHFDHC</sequence>
<proteinExistence type="predicted"/>
<evidence type="ECO:0000313" key="2">
    <source>
        <dbReference type="Proteomes" id="UP001155604"/>
    </source>
</evidence>
<accession>A0A9X3AYC9</accession>
<dbReference type="AlphaFoldDB" id="A0A9X3AYC9"/>
<comment type="caution">
    <text evidence="1">The sequence shown here is derived from an EMBL/GenBank/DDBJ whole genome shotgun (WGS) entry which is preliminary data.</text>
</comment>
<dbReference type="EMBL" id="JAMTCC010000009">
    <property type="protein sequence ID" value="MCT7945079.1"/>
    <property type="molecule type" value="Genomic_DNA"/>
</dbReference>